<organism evidence="1 2">
    <name type="scientific">Brevibacterium mcbrellneri ATCC 49030</name>
    <dbReference type="NCBI Taxonomy" id="585530"/>
    <lineage>
        <taxon>Bacteria</taxon>
        <taxon>Bacillati</taxon>
        <taxon>Actinomycetota</taxon>
        <taxon>Actinomycetes</taxon>
        <taxon>Micrococcales</taxon>
        <taxon>Brevibacteriaceae</taxon>
        <taxon>Brevibacterium</taxon>
    </lineage>
</organism>
<protein>
    <submittedName>
        <fullName evidence="1">Uncharacterized protein</fullName>
    </submittedName>
</protein>
<keyword evidence="2" id="KW-1185">Reference proteome</keyword>
<proteinExistence type="predicted"/>
<sequence length="55" mass="6032">MLGCATLRVASRIAQEPADCTDATGFVLRADQQRALLLDGDHRCSEMRQQLVRSG</sequence>
<name>D4YPX6_9MICO</name>
<comment type="caution">
    <text evidence="1">The sequence shown here is derived from an EMBL/GenBank/DDBJ whole genome shotgun (WGS) entry which is preliminary data.</text>
</comment>
<evidence type="ECO:0000313" key="2">
    <source>
        <dbReference type="Proteomes" id="UP000005714"/>
    </source>
</evidence>
<gene>
    <name evidence="1" type="ORF">HMPREF0183_1986</name>
</gene>
<dbReference type="AlphaFoldDB" id="D4YPX6"/>
<dbReference type="Proteomes" id="UP000005714">
    <property type="component" value="Unassembled WGS sequence"/>
</dbReference>
<reference evidence="1 2" key="1">
    <citation type="submission" date="2010-04" db="EMBL/GenBank/DDBJ databases">
        <authorList>
            <person name="Qin X."/>
            <person name="Bachman B."/>
            <person name="Battles P."/>
            <person name="Bell A."/>
            <person name="Bess C."/>
            <person name="Bickham C."/>
            <person name="Chaboub L."/>
            <person name="Chen D."/>
            <person name="Coyle M."/>
            <person name="Deiros D.R."/>
            <person name="Dinh H."/>
            <person name="Forbes L."/>
            <person name="Fowler G."/>
            <person name="Francisco L."/>
            <person name="Fu Q."/>
            <person name="Gubbala S."/>
            <person name="Hale W."/>
            <person name="Han Y."/>
            <person name="Hemphill L."/>
            <person name="Highlander S.K."/>
            <person name="Hirani K."/>
            <person name="Hogues M."/>
            <person name="Jackson L."/>
            <person name="Jakkamsetti A."/>
            <person name="Javaid M."/>
            <person name="Jiang H."/>
            <person name="Korchina V."/>
            <person name="Kovar C."/>
            <person name="Lara F."/>
            <person name="Lee S."/>
            <person name="Mata R."/>
            <person name="Mathew T."/>
            <person name="Moen C."/>
            <person name="Morales K."/>
            <person name="Munidasa M."/>
            <person name="Nazareth L."/>
            <person name="Ngo R."/>
            <person name="Nguyen L."/>
            <person name="Okwuonu G."/>
            <person name="Ongeri F."/>
            <person name="Patil S."/>
            <person name="Petrosino J."/>
            <person name="Pham C."/>
            <person name="Pham P."/>
            <person name="Pu L.-L."/>
            <person name="Puazo M."/>
            <person name="Raj R."/>
            <person name="Reid J."/>
            <person name="Rouhana J."/>
            <person name="Saada N."/>
            <person name="Shang Y."/>
            <person name="Simmons D."/>
            <person name="Thornton R."/>
            <person name="Warren J."/>
            <person name="Weissenberger G."/>
            <person name="Zhang J."/>
            <person name="Zhang L."/>
            <person name="Zhou C."/>
            <person name="Zhu D."/>
            <person name="Muzny D."/>
            <person name="Worley K."/>
            <person name="Gibbs R."/>
        </authorList>
    </citation>
    <scope>NUCLEOTIDE SEQUENCE [LARGE SCALE GENOMIC DNA]</scope>
    <source>
        <strain evidence="1 2">ATCC 49030</strain>
    </source>
</reference>
<evidence type="ECO:0000313" key="1">
    <source>
        <dbReference type="EMBL" id="EFG46724.1"/>
    </source>
</evidence>
<accession>D4YPX6</accession>
<dbReference type="EMBL" id="ADNU01000064">
    <property type="protein sequence ID" value="EFG46724.1"/>
    <property type="molecule type" value="Genomic_DNA"/>
</dbReference>